<dbReference type="EMBL" id="JAYMYQ010000009">
    <property type="protein sequence ID" value="KAK7313643.1"/>
    <property type="molecule type" value="Genomic_DNA"/>
</dbReference>
<dbReference type="Proteomes" id="UP001367508">
    <property type="component" value="Unassembled WGS sequence"/>
</dbReference>
<name>A0AAN9KBE6_CANGL</name>
<evidence type="ECO:0000313" key="2">
    <source>
        <dbReference type="Proteomes" id="UP001367508"/>
    </source>
</evidence>
<reference evidence="1 2" key="1">
    <citation type="submission" date="2024-01" db="EMBL/GenBank/DDBJ databases">
        <title>The genomes of 5 underutilized Papilionoideae crops provide insights into root nodulation and disease resistanc.</title>
        <authorList>
            <person name="Jiang F."/>
        </authorList>
    </citation>
    <scope>NUCLEOTIDE SEQUENCE [LARGE SCALE GENOMIC DNA]</scope>
    <source>
        <strain evidence="1">LVBAO_FW01</strain>
        <tissue evidence="1">Leaves</tissue>
    </source>
</reference>
<evidence type="ECO:0000313" key="1">
    <source>
        <dbReference type="EMBL" id="KAK7313643.1"/>
    </source>
</evidence>
<organism evidence="1 2">
    <name type="scientific">Canavalia gladiata</name>
    <name type="common">Sword bean</name>
    <name type="synonym">Dolichos gladiatus</name>
    <dbReference type="NCBI Taxonomy" id="3824"/>
    <lineage>
        <taxon>Eukaryota</taxon>
        <taxon>Viridiplantae</taxon>
        <taxon>Streptophyta</taxon>
        <taxon>Embryophyta</taxon>
        <taxon>Tracheophyta</taxon>
        <taxon>Spermatophyta</taxon>
        <taxon>Magnoliopsida</taxon>
        <taxon>eudicotyledons</taxon>
        <taxon>Gunneridae</taxon>
        <taxon>Pentapetalae</taxon>
        <taxon>rosids</taxon>
        <taxon>fabids</taxon>
        <taxon>Fabales</taxon>
        <taxon>Fabaceae</taxon>
        <taxon>Papilionoideae</taxon>
        <taxon>50 kb inversion clade</taxon>
        <taxon>NPAAA clade</taxon>
        <taxon>indigoferoid/millettioid clade</taxon>
        <taxon>Phaseoleae</taxon>
        <taxon>Canavalia</taxon>
    </lineage>
</organism>
<gene>
    <name evidence="1" type="ORF">VNO77_38832</name>
</gene>
<accession>A0AAN9KBE6</accession>
<dbReference type="AlphaFoldDB" id="A0AAN9KBE6"/>
<proteinExistence type="predicted"/>
<comment type="caution">
    <text evidence="1">The sequence shown here is derived from an EMBL/GenBank/DDBJ whole genome shotgun (WGS) entry which is preliminary data.</text>
</comment>
<protein>
    <submittedName>
        <fullName evidence="1">Uncharacterized protein</fullName>
    </submittedName>
</protein>
<keyword evidence="2" id="KW-1185">Reference proteome</keyword>
<sequence length="68" mass="7942">MAAGGSYQQRGSLVVTIRLFQHRWLLMTMTLPLMKWMPRNKGMRKKHRAKEWAIKAMEVNGAGERRSL</sequence>